<protein>
    <submittedName>
        <fullName evidence="1">Uncharacterized protein</fullName>
    </submittedName>
</protein>
<dbReference type="Pfam" id="PF01535">
    <property type="entry name" value="PPR"/>
    <property type="match status" value="1"/>
</dbReference>
<dbReference type="Proteomes" id="UP000193380">
    <property type="component" value="Unassembled WGS sequence"/>
</dbReference>
<name>A0A060Z7A8_ONCMY</name>
<proteinExistence type="predicted"/>
<reference evidence="1" key="2">
    <citation type="submission" date="2014-03" db="EMBL/GenBank/DDBJ databases">
        <authorList>
            <person name="Genoscope - CEA"/>
        </authorList>
    </citation>
    <scope>NUCLEOTIDE SEQUENCE</scope>
</reference>
<dbReference type="InterPro" id="IPR002885">
    <property type="entry name" value="PPR_rpt"/>
</dbReference>
<organism evidence="1 2">
    <name type="scientific">Oncorhynchus mykiss</name>
    <name type="common">Rainbow trout</name>
    <name type="synonym">Salmo gairdneri</name>
    <dbReference type="NCBI Taxonomy" id="8022"/>
    <lineage>
        <taxon>Eukaryota</taxon>
        <taxon>Metazoa</taxon>
        <taxon>Chordata</taxon>
        <taxon>Craniata</taxon>
        <taxon>Vertebrata</taxon>
        <taxon>Euteleostomi</taxon>
        <taxon>Actinopterygii</taxon>
        <taxon>Neopterygii</taxon>
        <taxon>Teleostei</taxon>
        <taxon>Protacanthopterygii</taxon>
        <taxon>Salmoniformes</taxon>
        <taxon>Salmonidae</taxon>
        <taxon>Salmoninae</taxon>
        <taxon>Oncorhynchus</taxon>
    </lineage>
</organism>
<dbReference type="NCBIfam" id="TIGR00756">
    <property type="entry name" value="PPR"/>
    <property type="match status" value="1"/>
</dbReference>
<sequence>PTSACNVFLSTFQILDGKVLALESRLAELKADSKPVGATLKQLILTLCAEEKLDRALELKKQHEADMVAGSYAALIHLCCRHDNVEEALNLKRELSRKDSSVSLDSSKYVALVKVLTKQGRLEGEWCTRHCQGNIVKVLTKQGRLEGECALDTVRAT</sequence>
<feature type="non-terminal residue" evidence="1">
    <location>
        <position position="1"/>
    </location>
</feature>
<evidence type="ECO:0000313" key="1">
    <source>
        <dbReference type="EMBL" id="CDQ99983.1"/>
    </source>
</evidence>
<dbReference type="PANTHER" id="PTHR46669:SF1">
    <property type="entry name" value="LEUCINE-RICH PPR MOTIF-CONTAINING PROTEIN, MITOCHONDRIAL"/>
    <property type="match status" value="1"/>
</dbReference>
<dbReference type="GO" id="GO:0003730">
    <property type="term" value="F:mRNA 3'-UTR binding"/>
    <property type="evidence" value="ECO:0007669"/>
    <property type="project" value="TreeGrafter"/>
</dbReference>
<dbReference type="GO" id="GO:0005634">
    <property type="term" value="C:nucleus"/>
    <property type="evidence" value="ECO:0007669"/>
    <property type="project" value="TreeGrafter"/>
</dbReference>
<dbReference type="AlphaFoldDB" id="A0A060Z7A8"/>
<dbReference type="EMBL" id="FR951838">
    <property type="protein sequence ID" value="CDQ99983.1"/>
    <property type="molecule type" value="Genomic_DNA"/>
</dbReference>
<dbReference type="PaxDb" id="8022-A0A060Z7A8"/>
<accession>A0A060Z7A8</accession>
<dbReference type="PANTHER" id="PTHR46669">
    <property type="entry name" value="LEUCINE-RICH PPR MOTIF-CONTAINING PROTEIN, MITOCHONDRIAL"/>
    <property type="match status" value="1"/>
</dbReference>
<dbReference type="InterPro" id="IPR033490">
    <property type="entry name" value="LRP130"/>
</dbReference>
<dbReference type="InterPro" id="IPR011990">
    <property type="entry name" value="TPR-like_helical_dom_sf"/>
</dbReference>
<dbReference type="GO" id="GO:0070129">
    <property type="term" value="P:regulation of mitochondrial translation"/>
    <property type="evidence" value="ECO:0007669"/>
    <property type="project" value="TreeGrafter"/>
</dbReference>
<dbReference type="Gene3D" id="1.25.40.10">
    <property type="entry name" value="Tetratricopeptide repeat domain"/>
    <property type="match status" value="1"/>
</dbReference>
<dbReference type="STRING" id="8022.A0A060Z7A8"/>
<gene>
    <name evidence="1" type="ORF">GSONMT00053641001</name>
</gene>
<dbReference type="GO" id="GO:0005739">
    <property type="term" value="C:mitochondrion"/>
    <property type="evidence" value="ECO:0007669"/>
    <property type="project" value="TreeGrafter"/>
</dbReference>
<evidence type="ECO:0000313" key="2">
    <source>
        <dbReference type="Proteomes" id="UP000193380"/>
    </source>
</evidence>
<reference evidence="1" key="1">
    <citation type="journal article" date="2014" name="Nat. Commun.">
        <title>The rainbow trout genome provides novel insights into evolution after whole-genome duplication in vertebrates.</title>
        <authorList>
            <person name="Berthelot C."/>
            <person name="Brunet F."/>
            <person name="Chalopin D."/>
            <person name="Juanchich A."/>
            <person name="Bernard M."/>
            <person name="Noel B."/>
            <person name="Bento P."/>
            <person name="Da Silva C."/>
            <person name="Labadie K."/>
            <person name="Alberti A."/>
            <person name="Aury J.M."/>
            <person name="Louis A."/>
            <person name="Dehais P."/>
            <person name="Bardou P."/>
            <person name="Montfort J."/>
            <person name="Klopp C."/>
            <person name="Cabau C."/>
            <person name="Gaspin C."/>
            <person name="Thorgaard G.H."/>
            <person name="Boussaha M."/>
            <person name="Quillet E."/>
            <person name="Guyomard R."/>
            <person name="Galiana D."/>
            <person name="Bobe J."/>
            <person name="Volff J.N."/>
            <person name="Genet C."/>
            <person name="Wincker P."/>
            <person name="Jaillon O."/>
            <person name="Roest Crollius H."/>
            <person name="Guiguen Y."/>
        </authorList>
    </citation>
    <scope>NUCLEOTIDE SEQUENCE [LARGE SCALE GENOMIC DNA]</scope>
</reference>